<dbReference type="RefSeq" id="WP_089321340.1">
    <property type="nucleotide sequence ID" value="NZ_FZOQ01000028.1"/>
</dbReference>
<dbReference type="Gene3D" id="3.30.70.2970">
    <property type="entry name" value="Protein of unknown function (DUF541), domain 2"/>
    <property type="match status" value="1"/>
</dbReference>
<protein>
    <recommendedName>
        <fullName evidence="3">SIMPL domain-containing protein</fullName>
    </recommendedName>
</protein>
<reference evidence="2" key="1">
    <citation type="submission" date="2017-06" db="EMBL/GenBank/DDBJ databases">
        <authorList>
            <person name="Varghese N."/>
            <person name="Submissions S."/>
        </authorList>
    </citation>
    <scope>NUCLEOTIDE SEQUENCE [LARGE SCALE GENOMIC DNA]</scope>
    <source>
        <strain evidence="2">NKM1</strain>
    </source>
</reference>
<sequence length="215" mass="24617">MERKLQITGKGKLAVAPDTILLSFDASAQEWEYEKTVSALNRKVEELRSILEAVGVERNSLKTKDFSIRKETTWNKKTEKYDFNGFKASHSLELELPLDKHLINKLLGQIARKLDNLDFRITFGVKDASQHQQQLILQAIAKAKENAALIAGATGVELKEILHIDYSYRELTIRSQRHDYPLYEAEMMSTYDATPDFEPDDIDVTETVNITWRTA</sequence>
<dbReference type="InterPro" id="IPR052022">
    <property type="entry name" value="26kDa_periplasmic_antigen"/>
</dbReference>
<dbReference type="Gene3D" id="3.30.110.170">
    <property type="entry name" value="Protein of unknown function (DUF541), domain 1"/>
    <property type="match status" value="1"/>
</dbReference>
<evidence type="ECO:0008006" key="3">
    <source>
        <dbReference type="Google" id="ProtNLM"/>
    </source>
</evidence>
<dbReference type="InterPro" id="IPR007497">
    <property type="entry name" value="SIMPL/DUF541"/>
</dbReference>
<dbReference type="Proteomes" id="UP000198432">
    <property type="component" value="Unassembled WGS sequence"/>
</dbReference>
<dbReference type="PANTHER" id="PTHR34387:SF2">
    <property type="entry name" value="SLR1258 PROTEIN"/>
    <property type="match status" value="1"/>
</dbReference>
<proteinExistence type="predicted"/>
<dbReference type="GO" id="GO:0006974">
    <property type="term" value="P:DNA damage response"/>
    <property type="evidence" value="ECO:0007669"/>
    <property type="project" value="TreeGrafter"/>
</dbReference>
<gene>
    <name evidence="1" type="ORF">SAMN06296052_12849</name>
</gene>
<accession>A0A239KGB3</accession>
<name>A0A239KGB3_9BACT</name>
<dbReference type="PANTHER" id="PTHR34387">
    <property type="entry name" value="SLR1258 PROTEIN"/>
    <property type="match status" value="1"/>
</dbReference>
<dbReference type="EMBL" id="FZOQ01000028">
    <property type="protein sequence ID" value="SNT17105.1"/>
    <property type="molecule type" value="Genomic_DNA"/>
</dbReference>
<dbReference type="OrthoDB" id="850697at2"/>
<keyword evidence="2" id="KW-1185">Reference proteome</keyword>
<dbReference type="Pfam" id="PF04402">
    <property type="entry name" value="SIMPL"/>
    <property type="match status" value="1"/>
</dbReference>
<evidence type="ECO:0000313" key="1">
    <source>
        <dbReference type="EMBL" id="SNT17105.1"/>
    </source>
</evidence>
<dbReference type="AlphaFoldDB" id="A0A239KGB3"/>
<evidence type="ECO:0000313" key="2">
    <source>
        <dbReference type="Proteomes" id="UP000198432"/>
    </source>
</evidence>
<organism evidence="1 2">
    <name type="scientific">Pontibacter ummariensis</name>
    <dbReference type="NCBI Taxonomy" id="1610492"/>
    <lineage>
        <taxon>Bacteria</taxon>
        <taxon>Pseudomonadati</taxon>
        <taxon>Bacteroidota</taxon>
        <taxon>Cytophagia</taxon>
        <taxon>Cytophagales</taxon>
        <taxon>Hymenobacteraceae</taxon>
        <taxon>Pontibacter</taxon>
    </lineage>
</organism>